<feature type="domain" description="PiggyBac transposable element-derived protein" evidence="2">
    <location>
        <begin position="159"/>
        <end position="564"/>
    </location>
</feature>
<feature type="compositionally biased region" description="Acidic residues" evidence="1">
    <location>
        <begin position="9"/>
        <end position="51"/>
    </location>
</feature>
<name>A0A2P4Y4H0_9STRA</name>
<dbReference type="AlphaFoldDB" id="A0A2P4Y4H0"/>
<evidence type="ECO:0000313" key="3">
    <source>
        <dbReference type="EMBL" id="POM72710.1"/>
    </source>
</evidence>
<dbReference type="PANTHER" id="PTHR46599">
    <property type="entry name" value="PIGGYBAC TRANSPOSABLE ELEMENT-DERIVED PROTEIN 4"/>
    <property type="match status" value="1"/>
</dbReference>
<evidence type="ECO:0000256" key="1">
    <source>
        <dbReference type="SAM" id="MobiDB-lite"/>
    </source>
</evidence>
<keyword evidence="4" id="KW-1185">Reference proteome</keyword>
<evidence type="ECO:0000259" key="2">
    <source>
        <dbReference type="Pfam" id="PF13843"/>
    </source>
</evidence>
<sequence length="565" mass="64739">MINLIMSSDWEDDLNEIEEGEDPEDYGDLDSGDESAEDDIVDEDDPDDIAEDEVNGITNEELEDGDTEDPNRQFLNGNFAEKFLESLGGSEKVLVGDVIVQDTDKLRAHSVNGWSDPIYSDVYEYLQTPYEVVSEDNSNPDLRREPHGPTPEAMKCGDSPLALFFFFMPVALWQHIAVCSNNYKHEQLEARVEAYITRRNKIQHRHPEDTTSIRTPRDVRMSLMAVQPVLPHELCVFIGLLLARAIQPNREKISNHWKMSDEGGIAKGVFRNYMPRDRFMEISRNLHFSSNLDPRAKTDRAWKIRKVVHVLQRTFRRGYTPPAELAFDEAMLPSRSSFNTTRVYMKDKPCKWGTKFFMLCSAHTAFEVYVGKKQHTGDTKSMDKKSGPAAVVRNLKAAFPEGCAKGFRLVVTDRFYTSVVLAIQLLLMGFYTVGTIMPNRIGFANGIKEKRKTRPQEIMRGSFKYVSSNKVKEMTAITWWDSKPVLFLCTGSDLALERVIRREKTGERHEVACPKAVKDYHEYMGGVDVHDQLRLQRYSLQRAVTFRKYYKSLFLRLVDLAIVNG</sequence>
<comment type="caution">
    <text evidence="3">The sequence shown here is derived from an EMBL/GenBank/DDBJ whole genome shotgun (WGS) entry which is preliminary data.</text>
</comment>
<dbReference type="Pfam" id="PF13843">
    <property type="entry name" value="DDE_Tnp_1_7"/>
    <property type="match status" value="1"/>
</dbReference>
<proteinExistence type="predicted"/>
<feature type="region of interest" description="Disordered" evidence="1">
    <location>
        <begin position="1"/>
        <end position="51"/>
    </location>
</feature>
<evidence type="ECO:0000313" key="4">
    <source>
        <dbReference type="Proteomes" id="UP000237271"/>
    </source>
</evidence>
<protein>
    <recommendedName>
        <fullName evidence="2">PiggyBac transposable element-derived protein domain-containing protein</fullName>
    </recommendedName>
</protein>
<accession>A0A2P4Y4H0</accession>
<dbReference type="OrthoDB" id="124126at2759"/>
<dbReference type="PANTHER" id="PTHR46599:SF3">
    <property type="entry name" value="PIGGYBAC TRANSPOSABLE ELEMENT-DERIVED PROTEIN 4"/>
    <property type="match status" value="1"/>
</dbReference>
<dbReference type="Proteomes" id="UP000237271">
    <property type="component" value="Unassembled WGS sequence"/>
</dbReference>
<dbReference type="EMBL" id="NCKW01005542">
    <property type="protein sequence ID" value="POM72710.1"/>
    <property type="molecule type" value="Genomic_DNA"/>
</dbReference>
<gene>
    <name evidence="3" type="ORF">PHPALM_10538</name>
</gene>
<reference evidence="3 4" key="1">
    <citation type="journal article" date="2017" name="Genome Biol. Evol.">
        <title>Phytophthora megakarya and P. palmivora, closely related causal agents of cacao black pod rot, underwent increases in genome sizes and gene numbers by different mechanisms.</title>
        <authorList>
            <person name="Ali S.S."/>
            <person name="Shao J."/>
            <person name="Lary D.J."/>
            <person name="Kronmiller B."/>
            <person name="Shen D."/>
            <person name="Strem M.D."/>
            <person name="Amoako-Attah I."/>
            <person name="Akrofi A.Y."/>
            <person name="Begoude B.A."/>
            <person name="Ten Hoopen G.M."/>
            <person name="Coulibaly K."/>
            <person name="Kebe B.I."/>
            <person name="Melnick R.L."/>
            <person name="Guiltinan M.J."/>
            <person name="Tyler B.M."/>
            <person name="Meinhardt L.W."/>
            <person name="Bailey B.A."/>
        </authorList>
    </citation>
    <scope>NUCLEOTIDE SEQUENCE [LARGE SCALE GENOMIC DNA]</scope>
    <source>
        <strain evidence="4">sbr112.9</strain>
    </source>
</reference>
<organism evidence="3 4">
    <name type="scientific">Phytophthora palmivora</name>
    <dbReference type="NCBI Taxonomy" id="4796"/>
    <lineage>
        <taxon>Eukaryota</taxon>
        <taxon>Sar</taxon>
        <taxon>Stramenopiles</taxon>
        <taxon>Oomycota</taxon>
        <taxon>Peronosporomycetes</taxon>
        <taxon>Peronosporales</taxon>
        <taxon>Peronosporaceae</taxon>
        <taxon>Phytophthora</taxon>
    </lineage>
</organism>
<dbReference type="InterPro" id="IPR029526">
    <property type="entry name" value="PGBD"/>
</dbReference>